<feature type="non-terminal residue" evidence="2">
    <location>
        <position position="1"/>
    </location>
</feature>
<protein>
    <submittedName>
        <fullName evidence="2">Uncharacterized protein</fullName>
    </submittedName>
</protein>
<name>A0AAV6YP40_ENGPU</name>
<feature type="compositionally biased region" description="Polar residues" evidence="1">
    <location>
        <begin position="54"/>
        <end position="63"/>
    </location>
</feature>
<dbReference type="EMBL" id="WNYA01029900">
    <property type="protein sequence ID" value="KAG8537475.1"/>
    <property type="molecule type" value="Genomic_DNA"/>
</dbReference>
<evidence type="ECO:0000256" key="1">
    <source>
        <dbReference type="SAM" id="MobiDB-lite"/>
    </source>
</evidence>
<proteinExistence type="predicted"/>
<gene>
    <name evidence="2" type="ORF">GDO81_024474</name>
</gene>
<organism evidence="2 3">
    <name type="scientific">Engystomops pustulosus</name>
    <name type="common">Tungara frog</name>
    <name type="synonym">Physalaemus pustulosus</name>
    <dbReference type="NCBI Taxonomy" id="76066"/>
    <lineage>
        <taxon>Eukaryota</taxon>
        <taxon>Metazoa</taxon>
        <taxon>Chordata</taxon>
        <taxon>Craniata</taxon>
        <taxon>Vertebrata</taxon>
        <taxon>Euteleostomi</taxon>
        <taxon>Amphibia</taxon>
        <taxon>Batrachia</taxon>
        <taxon>Anura</taxon>
        <taxon>Neobatrachia</taxon>
        <taxon>Hyloidea</taxon>
        <taxon>Leptodactylidae</taxon>
        <taxon>Leiuperinae</taxon>
        <taxon>Engystomops</taxon>
    </lineage>
</organism>
<dbReference type="AlphaFoldDB" id="A0AAV6YP40"/>
<accession>A0AAV6YP40</accession>
<dbReference type="Proteomes" id="UP000824782">
    <property type="component" value="Unassembled WGS sequence"/>
</dbReference>
<comment type="caution">
    <text evidence="2">The sequence shown here is derived from an EMBL/GenBank/DDBJ whole genome shotgun (WGS) entry which is preliminary data.</text>
</comment>
<sequence length="103" mass="11278">LQTCHSLSGSNSFPYDFTGLSVGELVSSQPLVFITSSSQEDLPEHGQNAHAETAPSSYKNLESSHCQMEQKKTMCLGQKHLLAALASTRPSIGAEDWRIYNHL</sequence>
<evidence type="ECO:0000313" key="3">
    <source>
        <dbReference type="Proteomes" id="UP000824782"/>
    </source>
</evidence>
<feature type="region of interest" description="Disordered" evidence="1">
    <location>
        <begin position="36"/>
        <end position="63"/>
    </location>
</feature>
<reference evidence="2" key="1">
    <citation type="thesis" date="2020" institute="ProQuest LLC" country="789 East Eisenhower Parkway, Ann Arbor, MI, USA">
        <title>Comparative Genomics and Chromosome Evolution.</title>
        <authorList>
            <person name="Mudd A.B."/>
        </authorList>
    </citation>
    <scope>NUCLEOTIDE SEQUENCE</scope>
    <source>
        <strain evidence="2">237g6f4</strain>
        <tissue evidence="2">Blood</tissue>
    </source>
</reference>
<evidence type="ECO:0000313" key="2">
    <source>
        <dbReference type="EMBL" id="KAG8537475.1"/>
    </source>
</evidence>
<keyword evidence="3" id="KW-1185">Reference proteome</keyword>